<evidence type="ECO:0000256" key="3">
    <source>
        <dbReference type="ARBA" id="ARBA00022722"/>
    </source>
</evidence>
<dbReference type="SUPFAM" id="SSF116842">
    <property type="entry name" value="XseB-like"/>
    <property type="match status" value="1"/>
</dbReference>
<reference evidence="8" key="1">
    <citation type="submission" date="2020-07" db="EMBL/GenBank/DDBJ databases">
        <title>Complete genome sequencing of Clostridia bacterium strain 12CBH8.</title>
        <authorList>
            <person name="Sakamoto M."/>
            <person name="Murakami T."/>
            <person name="Mori H."/>
        </authorList>
    </citation>
    <scope>NUCLEOTIDE SEQUENCE [LARGE SCALE GENOMIC DNA]</scope>
    <source>
        <strain evidence="8">12CBH8</strain>
    </source>
</reference>
<keyword evidence="2 6" id="KW-0963">Cytoplasm</keyword>
<dbReference type="EC" id="3.1.11.6" evidence="6"/>
<dbReference type="PANTHER" id="PTHR34137:SF1">
    <property type="entry name" value="EXODEOXYRIBONUCLEASE 7 SMALL SUBUNIT"/>
    <property type="match status" value="1"/>
</dbReference>
<dbReference type="GO" id="GO:0009318">
    <property type="term" value="C:exodeoxyribonuclease VII complex"/>
    <property type="evidence" value="ECO:0007669"/>
    <property type="project" value="UniProtKB-UniRule"/>
</dbReference>
<dbReference type="NCBIfam" id="TIGR01280">
    <property type="entry name" value="xseB"/>
    <property type="match status" value="1"/>
</dbReference>
<dbReference type="GO" id="GO:0008855">
    <property type="term" value="F:exodeoxyribonuclease VII activity"/>
    <property type="evidence" value="ECO:0007669"/>
    <property type="project" value="UniProtKB-UniRule"/>
</dbReference>
<comment type="function">
    <text evidence="6">Bidirectionally degrades single-stranded DNA into large acid-insoluble oligonucleotides, which are then degraded further into small acid-soluble oligonucleotides.</text>
</comment>
<dbReference type="AlphaFoldDB" id="A0A7I8D7A4"/>
<dbReference type="Proteomes" id="UP000593890">
    <property type="component" value="Chromosome"/>
</dbReference>
<dbReference type="Pfam" id="PF02609">
    <property type="entry name" value="Exonuc_VII_S"/>
    <property type="match status" value="1"/>
</dbReference>
<comment type="catalytic activity">
    <reaction evidence="6">
        <text>Exonucleolytic cleavage in either 5'- to 3'- or 3'- to 5'-direction to yield nucleoside 5'-phosphates.</text>
        <dbReference type="EC" id="3.1.11.6"/>
    </reaction>
</comment>
<dbReference type="GO" id="GO:0006308">
    <property type="term" value="P:DNA catabolic process"/>
    <property type="evidence" value="ECO:0007669"/>
    <property type="project" value="UniProtKB-UniRule"/>
</dbReference>
<comment type="subcellular location">
    <subcellularLocation>
        <location evidence="6">Cytoplasm</location>
    </subcellularLocation>
</comment>
<accession>A0A7I8D7A4</accession>
<evidence type="ECO:0000256" key="1">
    <source>
        <dbReference type="ARBA" id="ARBA00009998"/>
    </source>
</evidence>
<keyword evidence="4 6" id="KW-0378">Hydrolase</keyword>
<evidence type="ECO:0000313" key="8">
    <source>
        <dbReference type="Proteomes" id="UP000593890"/>
    </source>
</evidence>
<gene>
    <name evidence="6 7" type="primary">xseB</name>
    <name evidence="7" type="ORF">C12CBH8_11430</name>
</gene>
<comment type="similarity">
    <text evidence="1 6">Belongs to the XseB family.</text>
</comment>
<dbReference type="RefSeq" id="WP_090266390.1">
    <property type="nucleotide sequence ID" value="NZ_AP023321.1"/>
</dbReference>
<keyword evidence="5 6" id="KW-0269">Exonuclease</keyword>
<evidence type="ECO:0000256" key="4">
    <source>
        <dbReference type="ARBA" id="ARBA00022801"/>
    </source>
</evidence>
<keyword evidence="8" id="KW-1185">Reference proteome</keyword>
<proteinExistence type="inferred from homology"/>
<dbReference type="PIRSF" id="PIRSF006488">
    <property type="entry name" value="Exonuc_VII_S"/>
    <property type="match status" value="1"/>
</dbReference>
<dbReference type="NCBIfam" id="NF002140">
    <property type="entry name" value="PRK00977.1-4"/>
    <property type="match status" value="1"/>
</dbReference>
<dbReference type="KEGG" id="sman:C12CBH8_11430"/>
<sequence>MSEKKMTFETSMTRLEEIVAELESGDLPVEQSIQCFEEGLKLLNHCSEVLQKAEQKVTLLTGEEDEPLVSPEKEEK</sequence>
<evidence type="ECO:0000256" key="2">
    <source>
        <dbReference type="ARBA" id="ARBA00022490"/>
    </source>
</evidence>
<dbReference type="HAMAP" id="MF_00337">
    <property type="entry name" value="Exonuc_7_S"/>
    <property type="match status" value="1"/>
</dbReference>
<dbReference type="PANTHER" id="PTHR34137">
    <property type="entry name" value="EXODEOXYRIBONUCLEASE 7 SMALL SUBUNIT"/>
    <property type="match status" value="1"/>
</dbReference>
<dbReference type="EMBL" id="AP023321">
    <property type="protein sequence ID" value="BCI60504.1"/>
    <property type="molecule type" value="Genomic_DNA"/>
</dbReference>
<protein>
    <recommendedName>
        <fullName evidence="6">Exodeoxyribonuclease 7 small subunit</fullName>
        <ecNumber evidence="6">3.1.11.6</ecNumber>
    </recommendedName>
    <alternativeName>
        <fullName evidence="6">Exodeoxyribonuclease VII small subunit</fullName>
        <shortName evidence="6">Exonuclease VII small subunit</shortName>
    </alternativeName>
</protein>
<dbReference type="InterPro" id="IPR037004">
    <property type="entry name" value="Exonuc_VII_ssu_sf"/>
</dbReference>
<comment type="subunit">
    <text evidence="6">Heterooligomer composed of large and small subunits.</text>
</comment>
<evidence type="ECO:0000256" key="6">
    <source>
        <dbReference type="HAMAP-Rule" id="MF_00337"/>
    </source>
</evidence>
<evidence type="ECO:0000256" key="5">
    <source>
        <dbReference type="ARBA" id="ARBA00022839"/>
    </source>
</evidence>
<organism evidence="7 8">
    <name type="scientific">Solibaculum mannosilyticum</name>
    <dbReference type="NCBI Taxonomy" id="2780922"/>
    <lineage>
        <taxon>Bacteria</taxon>
        <taxon>Bacillati</taxon>
        <taxon>Bacillota</taxon>
        <taxon>Clostridia</taxon>
        <taxon>Eubacteriales</taxon>
        <taxon>Oscillospiraceae</taxon>
        <taxon>Solibaculum</taxon>
    </lineage>
</organism>
<evidence type="ECO:0000313" key="7">
    <source>
        <dbReference type="EMBL" id="BCI60504.1"/>
    </source>
</evidence>
<keyword evidence="3 6" id="KW-0540">Nuclease</keyword>
<dbReference type="GO" id="GO:0005829">
    <property type="term" value="C:cytosol"/>
    <property type="evidence" value="ECO:0007669"/>
    <property type="project" value="TreeGrafter"/>
</dbReference>
<dbReference type="Gene3D" id="1.10.287.1040">
    <property type="entry name" value="Exonuclease VII, small subunit"/>
    <property type="match status" value="1"/>
</dbReference>
<dbReference type="InterPro" id="IPR003761">
    <property type="entry name" value="Exonuc_VII_S"/>
</dbReference>
<name>A0A7I8D7A4_9FIRM</name>